<accession>A0A8D0D0R6</accession>
<dbReference type="AlphaFoldDB" id="A0A8D0D0R6"/>
<dbReference type="Gene3D" id="3.90.1460.10">
    <property type="entry name" value="GTF2I-like"/>
    <property type="match status" value="1"/>
</dbReference>
<dbReference type="GeneTree" id="ENSGT00660000097092"/>
<comment type="subcellular location">
    <subcellularLocation>
        <location evidence="1">Nucleus</location>
    </subcellularLocation>
</comment>
<dbReference type="PROSITE" id="PS51139">
    <property type="entry name" value="GTF2I"/>
    <property type="match status" value="1"/>
</dbReference>
<keyword evidence="6" id="KW-0539">Nucleus</keyword>
<evidence type="ECO:0000313" key="8">
    <source>
        <dbReference type="Proteomes" id="UP000694568"/>
    </source>
</evidence>
<keyword evidence="8" id="KW-1185">Reference proteome</keyword>
<dbReference type="InterPro" id="IPR004212">
    <property type="entry name" value="GTF2I"/>
</dbReference>
<evidence type="ECO:0000256" key="3">
    <source>
        <dbReference type="ARBA" id="ARBA00023015"/>
    </source>
</evidence>
<protein>
    <submittedName>
        <fullName evidence="7">Zgc:113176</fullName>
    </submittedName>
</protein>
<reference evidence="7" key="1">
    <citation type="submission" date="2025-08" db="UniProtKB">
        <authorList>
            <consortium name="Ensembl"/>
        </authorList>
    </citation>
    <scope>IDENTIFICATION</scope>
</reference>
<keyword evidence="5" id="KW-0804">Transcription</keyword>
<dbReference type="Gene3D" id="1.10.10.60">
    <property type="entry name" value="Homeodomain-like"/>
    <property type="match status" value="1"/>
</dbReference>
<keyword evidence="3" id="KW-0805">Transcription regulation</keyword>
<dbReference type="GO" id="GO:0005634">
    <property type="term" value="C:nucleus"/>
    <property type="evidence" value="ECO:0007669"/>
    <property type="project" value="UniProtKB-SubCell"/>
</dbReference>
<evidence type="ECO:0000256" key="6">
    <source>
        <dbReference type="ARBA" id="ARBA00023242"/>
    </source>
</evidence>
<dbReference type="InterPro" id="IPR036910">
    <property type="entry name" value="HMG_box_dom_sf"/>
</dbReference>
<dbReference type="Ensembl" id="ENSSLUT00000025948.1">
    <property type="protein sequence ID" value="ENSSLUP00000025137.1"/>
    <property type="gene ID" value="ENSSLUG00000011451.1"/>
</dbReference>
<evidence type="ECO:0000256" key="2">
    <source>
        <dbReference type="ARBA" id="ARBA00022737"/>
    </source>
</evidence>
<dbReference type="Proteomes" id="UP000694568">
    <property type="component" value="Unplaced"/>
</dbReference>
<dbReference type="SUPFAM" id="SSF47095">
    <property type="entry name" value="HMG-box"/>
    <property type="match status" value="1"/>
</dbReference>
<sequence>MTRVGSPLISRAASATGLETSVIENWIGNYKRSFKASSKPQPPKQKLYRRELSPYNLFCWDILKNKGTMNDIKGRWSTLREDVKQQYVQEAAALKAHGQTQDLSPEMRELKIKGHLKNLKLEVSKLEALGVETAILSFDSQKASLEVFEMSSKEATVFLDSTDTVNNFALQLLSLQDLFNQRYKEAGGTGRLPYQSLVNNSATIKVAGLPIGLDIKKPSFYGRNQLEAILAAAEQISFEINTAQCNPTDMAEGMSEHMDAEGMLSCFMPD</sequence>
<evidence type="ECO:0000256" key="1">
    <source>
        <dbReference type="ARBA" id="ARBA00004123"/>
    </source>
</evidence>
<proteinExistence type="predicted"/>
<dbReference type="SUPFAM" id="SSF117773">
    <property type="entry name" value="GTF2I-like repeat"/>
    <property type="match status" value="1"/>
</dbReference>
<dbReference type="Pfam" id="PF02946">
    <property type="entry name" value="GTF2I"/>
    <property type="match status" value="1"/>
</dbReference>
<dbReference type="GO" id="GO:0003677">
    <property type="term" value="F:DNA binding"/>
    <property type="evidence" value="ECO:0007669"/>
    <property type="project" value="UniProtKB-KW"/>
</dbReference>
<evidence type="ECO:0000256" key="4">
    <source>
        <dbReference type="ARBA" id="ARBA00023125"/>
    </source>
</evidence>
<dbReference type="InterPro" id="IPR036647">
    <property type="entry name" value="GTF2I-like_rpt_sf"/>
</dbReference>
<keyword evidence="4" id="KW-0238">DNA-binding</keyword>
<name>A0A8D0D0R6_SANLU</name>
<keyword evidence="2" id="KW-0677">Repeat</keyword>
<evidence type="ECO:0000256" key="5">
    <source>
        <dbReference type="ARBA" id="ARBA00023163"/>
    </source>
</evidence>
<dbReference type="CDD" id="cd00084">
    <property type="entry name" value="HMG-box_SF"/>
    <property type="match status" value="1"/>
</dbReference>
<organism evidence="7 8">
    <name type="scientific">Sander lucioperca</name>
    <name type="common">Pike-perch</name>
    <name type="synonym">Perca lucioperca</name>
    <dbReference type="NCBI Taxonomy" id="283035"/>
    <lineage>
        <taxon>Eukaryota</taxon>
        <taxon>Metazoa</taxon>
        <taxon>Chordata</taxon>
        <taxon>Craniata</taxon>
        <taxon>Vertebrata</taxon>
        <taxon>Euteleostomi</taxon>
        <taxon>Actinopterygii</taxon>
        <taxon>Neopterygii</taxon>
        <taxon>Teleostei</taxon>
        <taxon>Neoteleostei</taxon>
        <taxon>Acanthomorphata</taxon>
        <taxon>Eupercaria</taxon>
        <taxon>Perciformes</taxon>
        <taxon>Percoidei</taxon>
        <taxon>Percidae</taxon>
        <taxon>Luciopercinae</taxon>
        <taxon>Sander</taxon>
    </lineage>
</organism>
<evidence type="ECO:0000313" key="7">
    <source>
        <dbReference type="Ensembl" id="ENSSLUP00000025137.1"/>
    </source>
</evidence>
<reference evidence="7" key="2">
    <citation type="submission" date="2025-09" db="UniProtKB">
        <authorList>
            <consortium name="Ensembl"/>
        </authorList>
    </citation>
    <scope>IDENTIFICATION</scope>
</reference>